<evidence type="ECO:0000313" key="2">
    <source>
        <dbReference type="EMBL" id="CAK5275060.1"/>
    </source>
</evidence>
<accession>A0AAD2HHT6</accession>
<dbReference type="Proteomes" id="UP001295794">
    <property type="component" value="Unassembled WGS sequence"/>
</dbReference>
<protein>
    <submittedName>
        <fullName evidence="2">Uncharacterized protein</fullName>
    </submittedName>
</protein>
<gene>
    <name evidence="2" type="ORF">MYCIT1_LOCUS22591</name>
</gene>
<dbReference type="AlphaFoldDB" id="A0AAD2HHT6"/>
<name>A0AAD2HHT6_9AGAR</name>
<comment type="caution">
    <text evidence="2">The sequence shown here is derived from an EMBL/GenBank/DDBJ whole genome shotgun (WGS) entry which is preliminary data.</text>
</comment>
<feature type="region of interest" description="Disordered" evidence="1">
    <location>
        <begin position="160"/>
        <end position="207"/>
    </location>
</feature>
<evidence type="ECO:0000313" key="3">
    <source>
        <dbReference type="Proteomes" id="UP001295794"/>
    </source>
</evidence>
<evidence type="ECO:0000256" key="1">
    <source>
        <dbReference type="SAM" id="MobiDB-lite"/>
    </source>
</evidence>
<dbReference type="EMBL" id="CAVNYO010000405">
    <property type="protein sequence ID" value="CAK5275060.1"/>
    <property type="molecule type" value="Genomic_DNA"/>
</dbReference>
<reference evidence="2" key="1">
    <citation type="submission" date="2023-11" db="EMBL/GenBank/DDBJ databases">
        <authorList>
            <person name="De Vega J J."/>
            <person name="De Vega J J."/>
        </authorList>
    </citation>
    <scope>NUCLEOTIDE SEQUENCE</scope>
</reference>
<feature type="compositionally biased region" description="Low complexity" evidence="1">
    <location>
        <begin position="178"/>
        <end position="191"/>
    </location>
</feature>
<organism evidence="2 3">
    <name type="scientific">Mycena citricolor</name>
    <dbReference type="NCBI Taxonomy" id="2018698"/>
    <lineage>
        <taxon>Eukaryota</taxon>
        <taxon>Fungi</taxon>
        <taxon>Dikarya</taxon>
        <taxon>Basidiomycota</taxon>
        <taxon>Agaricomycotina</taxon>
        <taxon>Agaricomycetes</taxon>
        <taxon>Agaricomycetidae</taxon>
        <taxon>Agaricales</taxon>
        <taxon>Marasmiineae</taxon>
        <taxon>Mycenaceae</taxon>
        <taxon>Mycena</taxon>
    </lineage>
</organism>
<proteinExistence type="predicted"/>
<keyword evidence="3" id="KW-1185">Reference proteome</keyword>
<sequence>MSAPPPVHSLLPARTRVPSAKIIDKNNAEARNAQRQRGVALKHLVAIVKEITHLVPRLPDSVPEPNIDDNKILRVLTSTPADDDTVASVFNRRFDILFGEDCRDEGGRMKYIRRGKEGMDLVVAYLASIQWDSEDNLLGIAPIKLQQMVAELRHLCSTNATGNTANGKEKSAQKSTQPATTSSKTVPTKTSAGDDDDAGRDRDYQPR</sequence>